<keyword evidence="2" id="KW-1185">Reference proteome</keyword>
<dbReference type="AlphaFoldDB" id="A0A974RZT1"/>
<dbReference type="KEGG" id="ppsr:I6J18_19610"/>
<accession>A0A974RZT1</accession>
<evidence type="ECO:0000313" key="2">
    <source>
        <dbReference type="Proteomes" id="UP000595254"/>
    </source>
</evidence>
<protein>
    <submittedName>
        <fullName evidence="1">Uncharacterized protein</fullName>
    </submittedName>
</protein>
<sequence length="303" mass="35839">MKDITLVTAFFNIGRENFKAIPRTDNVYLNNFEFWARMRNNLIVYTDEFTAKEVYNIREQFGLRNKTEVIVIDNICDIEPEVYNAMKQVSENQWFLDYRILPNATSNIAKYSYLMLLKSYFLADAVKRGLTKKQVAWIDFGFNHGGDLYTNPEQFDFMWEYEFSNKIQFFYYKKYDEKPIFEIVRRLSDCIMGCLIVTPSNLCEELWKLNKEAMLNLNKVGLSDDDQLIQLMSFRAKPEIFELHQSEWFLPLKEYGGSHLTIKSPLDRSKYRNILSNGKAAYKKRKNAFNTAVKTYKNLVTKV</sequence>
<proteinExistence type="predicted"/>
<evidence type="ECO:0000313" key="1">
    <source>
        <dbReference type="EMBL" id="QQS99770.1"/>
    </source>
</evidence>
<reference evidence="1 2" key="1">
    <citation type="submission" date="2021-01" db="EMBL/GenBank/DDBJ databases">
        <title>FDA dAtabase for Regulatory Grade micrObial Sequences (FDA-ARGOS): Supporting development and validation of Infectious Disease Dx tests.</title>
        <authorList>
            <person name="Nelson B."/>
            <person name="Plummer A."/>
            <person name="Tallon L."/>
            <person name="Sadzewicz L."/>
            <person name="Zhao X."/>
            <person name="Boylan J."/>
            <person name="Ott S."/>
            <person name="Bowen H."/>
            <person name="Vavikolanu K."/>
            <person name="Mehta A."/>
            <person name="Aluvathingal J."/>
            <person name="Nadendla S."/>
            <person name="Myers T."/>
            <person name="Yan Y."/>
            <person name="Sichtig H."/>
        </authorList>
    </citation>
    <scope>NUCLEOTIDE SEQUENCE [LARGE SCALE GENOMIC DNA]</scope>
    <source>
        <strain evidence="1 2">FDAARGOS_1161</strain>
    </source>
</reference>
<dbReference type="Pfam" id="PF09612">
    <property type="entry name" value="HtrL_YibB"/>
    <property type="match status" value="1"/>
</dbReference>
<dbReference type="RefSeq" id="WP_201647656.1">
    <property type="nucleotide sequence ID" value="NZ_CP068053.1"/>
</dbReference>
<dbReference type="InterPro" id="IPR011735">
    <property type="entry name" value="WlaTC/HtrL_glycosyltransf"/>
</dbReference>
<name>A0A974RZT1_PERPY</name>
<gene>
    <name evidence="1" type="ORF">I6J18_19610</name>
</gene>
<organism evidence="1 2">
    <name type="scientific">Peribacillus psychrosaccharolyticus</name>
    <name type="common">Bacillus psychrosaccharolyticus</name>
    <dbReference type="NCBI Taxonomy" id="1407"/>
    <lineage>
        <taxon>Bacteria</taxon>
        <taxon>Bacillati</taxon>
        <taxon>Bacillota</taxon>
        <taxon>Bacilli</taxon>
        <taxon>Bacillales</taxon>
        <taxon>Bacillaceae</taxon>
        <taxon>Peribacillus</taxon>
    </lineage>
</organism>
<dbReference type="Proteomes" id="UP000595254">
    <property type="component" value="Chromosome"/>
</dbReference>
<dbReference type="EMBL" id="CP068053">
    <property type="protein sequence ID" value="QQS99770.1"/>
    <property type="molecule type" value="Genomic_DNA"/>
</dbReference>